<evidence type="ECO:0000313" key="2">
    <source>
        <dbReference type="Proteomes" id="UP000220629"/>
    </source>
</evidence>
<dbReference type="Gene3D" id="3.40.50.150">
    <property type="entry name" value="Vaccinia Virus protein VP39"/>
    <property type="match status" value="1"/>
</dbReference>
<sequence>MSKVSALGQYPTPVWVAEALVERHFSRLDQHDLVIEPACGPGAFLGAIPVEVPALGVEIDAQVADIARATTGREVLTGDFRSVQLDCTPTVIIGNPPFDLRVIDTFLSRSWRMLPEGGRVGFILPAYAFQTAARVASYADQWSLMQEMIPRNIYPGLSLPLVFAIFSKDFRRTLIGFALYREAADVQQLPTPFRAVLGAGSGPIWVRVVEAVLEGLGGEASLAEIYAALEDARPTRTRFWREQIRKVVRASSKFECVSSGRYALRDTASRKARRLPIQQSLPI</sequence>
<dbReference type="InterPro" id="IPR029063">
    <property type="entry name" value="SAM-dependent_MTases_sf"/>
</dbReference>
<dbReference type="RefSeq" id="WP_098153399.1">
    <property type="nucleotide sequence ID" value="NZ_PDDY01000003.1"/>
</dbReference>
<protein>
    <submittedName>
        <fullName evidence="1">SAM-dependent methyltransferase</fullName>
    </submittedName>
</protein>
<keyword evidence="1" id="KW-0808">Transferase</keyword>
<accession>A0A2A7SB58</accession>
<evidence type="ECO:0000313" key="1">
    <source>
        <dbReference type="EMBL" id="PEH40470.1"/>
    </source>
</evidence>
<gene>
    <name evidence="1" type="ORF">CRM94_17300</name>
</gene>
<dbReference type="EMBL" id="PDDY01000003">
    <property type="protein sequence ID" value="PEH40470.1"/>
    <property type="molecule type" value="Genomic_DNA"/>
</dbReference>
<dbReference type="AlphaFoldDB" id="A0A2A7SB58"/>
<dbReference type="SUPFAM" id="SSF53335">
    <property type="entry name" value="S-adenosyl-L-methionine-dependent methyltransferases"/>
    <property type="match status" value="1"/>
</dbReference>
<dbReference type="Proteomes" id="UP000220629">
    <property type="component" value="Unassembled WGS sequence"/>
</dbReference>
<keyword evidence="1" id="KW-0489">Methyltransferase</keyword>
<organism evidence="1 2">
    <name type="scientific">Burkholderia gladioli</name>
    <name type="common">Pseudomonas marginata</name>
    <name type="synonym">Phytomonas marginata</name>
    <dbReference type="NCBI Taxonomy" id="28095"/>
    <lineage>
        <taxon>Bacteria</taxon>
        <taxon>Pseudomonadati</taxon>
        <taxon>Pseudomonadota</taxon>
        <taxon>Betaproteobacteria</taxon>
        <taxon>Burkholderiales</taxon>
        <taxon>Burkholderiaceae</taxon>
        <taxon>Burkholderia</taxon>
    </lineage>
</organism>
<dbReference type="GO" id="GO:0032259">
    <property type="term" value="P:methylation"/>
    <property type="evidence" value="ECO:0007669"/>
    <property type="project" value="UniProtKB-KW"/>
</dbReference>
<dbReference type="GO" id="GO:0008168">
    <property type="term" value="F:methyltransferase activity"/>
    <property type="evidence" value="ECO:0007669"/>
    <property type="project" value="UniProtKB-KW"/>
</dbReference>
<proteinExistence type="predicted"/>
<reference evidence="2" key="1">
    <citation type="submission" date="2017-09" db="EMBL/GenBank/DDBJ databases">
        <title>FDA dAtabase for Regulatory Grade micrObial Sequences (FDA-ARGOS): Supporting development and validation of Infectious Disease Dx tests.</title>
        <authorList>
            <person name="Minogue T."/>
            <person name="Wolcott M."/>
            <person name="Wasieloski L."/>
            <person name="Aguilar W."/>
            <person name="Moore D."/>
            <person name="Tallon L."/>
            <person name="Sadzewicz L."/>
            <person name="Ott S."/>
            <person name="Zhao X."/>
            <person name="Nagaraj S."/>
            <person name="Vavikolanu K."/>
            <person name="Aluvathingal J."/>
            <person name="Nadendla S."/>
            <person name="Sichtig H."/>
        </authorList>
    </citation>
    <scope>NUCLEOTIDE SEQUENCE [LARGE SCALE GENOMIC DNA]</scope>
    <source>
        <strain evidence="2">FDAARGOS_390</strain>
    </source>
</reference>
<dbReference type="CDD" id="cd02440">
    <property type="entry name" value="AdoMet_MTases"/>
    <property type="match status" value="1"/>
</dbReference>
<name>A0A2A7SB58_BURGA</name>
<comment type="caution">
    <text evidence="1">The sequence shown here is derived from an EMBL/GenBank/DDBJ whole genome shotgun (WGS) entry which is preliminary data.</text>
</comment>
<dbReference type="PRINTS" id="PR00507">
    <property type="entry name" value="N12N6MTFRASE"/>
</dbReference>